<dbReference type="AlphaFoldDB" id="A0AAW0BTU8"/>
<organism evidence="2 3">
    <name type="scientific">Favolaschia claudopus</name>
    <dbReference type="NCBI Taxonomy" id="2862362"/>
    <lineage>
        <taxon>Eukaryota</taxon>
        <taxon>Fungi</taxon>
        <taxon>Dikarya</taxon>
        <taxon>Basidiomycota</taxon>
        <taxon>Agaricomycotina</taxon>
        <taxon>Agaricomycetes</taxon>
        <taxon>Agaricomycetidae</taxon>
        <taxon>Agaricales</taxon>
        <taxon>Marasmiineae</taxon>
        <taxon>Mycenaceae</taxon>
        <taxon>Favolaschia</taxon>
    </lineage>
</organism>
<comment type="caution">
    <text evidence="2">The sequence shown here is derived from an EMBL/GenBank/DDBJ whole genome shotgun (WGS) entry which is preliminary data.</text>
</comment>
<reference evidence="2 3" key="1">
    <citation type="journal article" date="2024" name="J Genomics">
        <title>Draft genome sequencing and assembly of Favolaschia claudopus CIRM-BRFM 2984 isolated from oak limbs.</title>
        <authorList>
            <person name="Navarro D."/>
            <person name="Drula E."/>
            <person name="Chaduli D."/>
            <person name="Cazenave R."/>
            <person name="Ahrendt S."/>
            <person name="Wang J."/>
            <person name="Lipzen A."/>
            <person name="Daum C."/>
            <person name="Barry K."/>
            <person name="Grigoriev I.V."/>
            <person name="Favel A."/>
            <person name="Rosso M.N."/>
            <person name="Martin F."/>
        </authorList>
    </citation>
    <scope>NUCLEOTIDE SEQUENCE [LARGE SCALE GENOMIC DNA]</scope>
    <source>
        <strain evidence="2 3">CIRM-BRFM 2984</strain>
    </source>
</reference>
<protein>
    <submittedName>
        <fullName evidence="2">Uncharacterized protein</fullName>
    </submittedName>
</protein>
<proteinExistence type="predicted"/>
<evidence type="ECO:0000256" key="1">
    <source>
        <dbReference type="SAM" id="MobiDB-lite"/>
    </source>
</evidence>
<sequence length="281" mass="31137">MLRRPSSASSFNLMQRYKSSLFPSPSVRRFNIDVDISVYTPSSSSSPYVATPPHSAPLYTVPLKAAPVGSSYASSTAVDTTPLPALQVLGRGRVESLLRRLGPHSSKRRESREGLRNGSGFPSPQSARYRRRSNERKVRAFRHSLAARILIHEDVAVSKHVSLTGGVGEDVEYMAEERTNEGWKEEGGRGRRLSCLLLPHLPHRTSHVYHPLFSSRLHLLRRHARPSVPPSLLCTDVCLSSRAARSSSLFWYAASPTFVVSILVGRRGTGIEEEEEEGVAR</sequence>
<keyword evidence="3" id="KW-1185">Reference proteome</keyword>
<feature type="region of interest" description="Disordered" evidence="1">
    <location>
        <begin position="97"/>
        <end position="135"/>
    </location>
</feature>
<evidence type="ECO:0000313" key="2">
    <source>
        <dbReference type="EMBL" id="KAK7030176.1"/>
    </source>
</evidence>
<accession>A0AAW0BTU8</accession>
<gene>
    <name evidence="2" type="ORF">R3P38DRAFT_3189137</name>
</gene>
<evidence type="ECO:0000313" key="3">
    <source>
        <dbReference type="Proteomes" id="UP001362999"/>
    </source>
</evidence>
<dbReference type="EMBL" id="JAWWNJ010000026">
    <property type="protein sequence ID" value="KAK7030176.1"/>
    <property type="molecule type" value="Genomic_DNA"/>
</dbReference>
<name>A0AAW0BTU8_9AGAR</name>
<dbReference type="Proteomes" id="UP001362999">
    <property type="component" value="Unassembled WGS sequence"/>
</dbReference>